<dbReference type="Pfam" id="PF02517">
    <property type="entry name" value="Rce1-like"/>
    <property type="match status" value="1"/>
</dbReference>
<feature type="domain" description="CAAX prenyl protease 2/Lysostaphin resistance protein A-like" evidence="1">
    <location>
        <begin position="390"/>
        <end position="472"/>
    </location>
</feature>
<reference evidence="2" key="1">
    <citation type="submission" date="2018-06" db="EMBL/GenBank/DDBJ databases">
        <authorList>
            <person name="Zhirakovskaya E."/>
        </authorList>
    </citation>
    <scope>NUCLEOTIDE SEQUENCE</scope>
</reference>
<proteinExistence type="predicted"/>
<gene>
    <name evidence="2" type="ORF">MNBD_GAMMA21-877</name>
</gene>
<protein>
    <recommendedName>
        <fullName evidence="1">CAAX prenyl protease 2/Lysostaphin resistance protein A-like domain-containing protein</fullName>
    </recommendedName>
</protein>
<name>A0A3B0ZD87_9ZZZZ</name>
<accession>A0A3B0ZD87</accession>
<organism evidence="2">
    <name type="scientific">hydrothermal vent metagenome</name>
    <dbReference type="NCBI Taxonomy" id="652676"/>
    <lineage>
        <taxon>unclassified sequences</taxon>
        <taxon>metagenomes</taxon>
        <taxon>ecological metagenomes</taxon>
    </lineage>
</organism>
<dbReference type="PANTHER" id="PTHR43592">
    <property type="entry name" value="CAAX AMINO TERMINAL PROTEASE"/>
    <property type="match status" value="1"/>
</dbReference>
<evidence type="ECO:0000259" key="1">
    <source>
        <dbReference type="Pfam" id="PF02517"/>
    </source>
</evidence>
<dbReference type="InterPro" id="IPR003675">
    <property type="entry name" value="Rce1/LyrA-like_dom"/>
</dbReference>
<sequence length="484" mass="55440">MASIISEHIPPQLKPAHNWAYLVLLLLVSSLVLWDYATSNPLENLYDPVSAVADSLGPELEYFDGLEDLPGWQKTLLNFPGPSRYKFTAEAVKTWRDVLITIQQDPDYFNDQELQVAQAQLFILLTEERDYQAAVDETNTWPSTDSPLLKYVSSVYAKQLDVERPEHDFFDTYPNNWATLRLLRKEAEIREDQQNLVDINSQIQNRADTQIIRSIFYTIVWWIIIIAGLLLFLFYARTVLSISNRYQLAWPVGDAIGVYIRAELVIILIILLQSIWYAFSTYVIKIDSLIDAFYSWSSLLSGLITVLFIYLFLTKPRQTTFREVFGLSVSRMNGVTPLLLWIVVLISLDYIGIILINQIASGLGVNAPWAEGISETLLWGSPFEVSMEAIDTVIWAPIYEELIFRGVLYLGLRKIYSPIVAAILSASIFSLLHFYSITGFFEILWGGILYALAFEYSRSLLPAIGAHMLFNLNWLLYSLIFYRL</sequence>
<dbReference type="GO" id="GO:0004175">
    <property type="term" value="F:endopeptidase activity"/>
    <property type="evidence" value="ECO:0007669"/>
    <property type="project" value="UniProtKB-ARBA"/>
</dbReference>
<dbReference type="GO" id="GO:0080120">
    <property type="term" value="P:CAAX-box protein maturation"/>
    <property type="evidence" value="ECO:0007669"/>
    <property type="project" value="UniProtKB-ARBA"/>
</dbReference>
<evidence type="ECO:0000313" key="2">
    <source>
        <dbReference type="EMBL" id="VAW91375.1"/>
    </source>
</evidence>
<dbReference type="AlphaFoldDB" id="A0A3B0ZD87"/>
<dbReference type="PANTHER" id="PTHR43592:SF15">
    <property type="entry name" value="CAAX AMINO TERMINAL PROTEASE FAMILY PROTEIN"/>
    <property type="match status" value="1"/>
</dbReference>
<dbReference type="EMBL" id="UOFR01000011">
    <property type="protein sequence ID" value="VAW91375.1"/>
    <property type="molecule type" value="Genomic_DNA"/>
</dbReference>